<dbReference type="Pfam" id="PF00704">
    <property type="entry name" value="Glyco_hydro_18"/>
    <property type="match status" value="1"/>
</dbReference>
<evidence type="ECO:0000256" key="2">
    <source>
        <dbReference type="ARBA" id="ARBA00004613"/>
    </source>
</evidence>
<keyword evidence="6" id="KW-0458">Lysosome</keyword>
<dbReference type="Gene3D" id="3.10.50.10">
    <property type="match status" value="1"/>
</dbReference>
<reference evidence="11" key="1">
    <citation type="submission" date="2020-01" db="EMBL/GenBank/DDBJ databases">
        <title>The Celery Genome Sequence Reveals Sequential Paleo-tetraploidization, Resistance Gene Elimination, Karyotype Evolution, and Functional Innovation in Apiales.</title>
        <authorList>
            <person name="Song X."/>
        </authorList>
    </citation>
    <scope>NUCLEOTIDE SEQUENCE</scope>
    <source>
        <tissue evidence="11">Leaf</tissue>
    </source>
</reference>
<feature type="compositionally biased region" description="Basic and acidic residues" evidence="8">
    <location>
        <begin position="1"/>
        <end position="11"/>
    </location>
</feature>
<dbReference type="GO" id="GO:0005764">
    <property type="term" value="C:lysosome"/>
    <property type="evidence" value="ECO:0007669"/>
    <property type="project" value="UniProtKB-SubCell"/>
</dbReference>
<comment type="subcellular location">
    <subcellularLocation>
        <location evidence="1">Lysosome</location>
    </subcellularLocation>
    <subcellularLocation>
        <location evidence="2">Secreted</location>
    </subcellularLocation>
</comment>
<evidence type="ECO:0000313" key="12">
    <source>
        <dbReference type="Proteomes" id="UP000593563"/>
    </source>
</evidence>
<dbReference type="Gene3D" id="3.20.20.80">
    <property type="entry name" value="Glycosidases"/>
    <property type="match status" value="1"/>
</dbReference>
<sequence length="436" mass="49363">MAKKRDGERSTNRRKNISKSPAKTNQSSESSNSSSNSDQTLKPLNLFLIFIVISAISIIVYRTLYGSTAVSVVRSVYDRDLVKTEVKYHEIIAEHSRVSSNLSRFFQNPVLAYVTPWNSKGYELAKEFSYKLNHISPVWYDLKSQGANLVLEGRHNADKGWISELRKKGDAQIVPRVVLEAVPMDLLKKKKQRDKAINLIIAECSEMEYDGIVLESWSRWAAYGVLHDPDTRKMALKFILELGQAMHSVGLEMESKKSLQLVYVIGPPRSEMLKEYDFGPEDLRTLSDVVDGYSLMTYDFSSPQNPGPNAPLKWIHSVMQLLLRSTDSSSQTLAQKIFIGINFYGNDFALSGGLGGGPIIGREYLSLMERYRPSLQWEINSAEHYFVYTGDQNDQHVVFYPSLLSIAKRLEEAQSWGAGISIWEIGQGLDYFFDVL</sequence>
<feature type="transmembrane region" description="Helical" evidence="9">
    <location>
        <begin position="44"/>
        <end position="64"/>
    </location>
</feature>
<evidence type="ECO:0000313" key="11">
    <source>
        <dbReference type="EMBL" id="KAF1001476.1"/>
    </source>
</evidence>
<keyword evidence="4" id="KW-0964">Secreted</keyword>
<dbReference type="EMBL" id="WRXP01004238">
    <property type="protein sequence ID" value="KAF1001476.1"/>
    <property type="molecule type" value="Genomic_DNA"/>
</dbReference>
<keyword evidence="9" id="KW-1133">Transmembrane helix</keyword>
<feature type="compositionally biased region" description="Low complexity" evidence="8">
    <location>
        <begin position="27"/>
        <end position="37"/>
    </location>
</feature>
<dbReference type="InterPro" id="IPR001223">
    <property type="entry name" value="Glyco_hydro18_cat"/>
</dbReference>
<dbReference type="FunFam" id="3.20.20.80:FF:000028">
    <property type="entry name" value="Chitinase domain-containing protein 1"/>
    <property type="match status" value="1"/>
</dbReference>
<dbReference type="SUPFAM" id="SSF51445">
    <property type="entry name" value="(Trans)glycosidases"/>
    <property type="match status" value="1"/>
</dbReference>
<dbReference type="Proteomes" id="UP000593563">
    <property type="component" value="Unassembled WGS sequence"/>
</dbReference>
<dbReference type="GO" id="GO:0005576">
    <property type="term" value="C:extracellular region"/>
    <property type="evidence" value="ECO:0007669"/>
    <property type="project" value="UniProtKB-SubCell"/>
</dbReference>
<dbReference type="PROSITE" id="PS51910">
    <property type="entry name" value="GH18_2"/>
    <property type="match status" value="1"/>
</dbReference>
<keyword evidence="12" id="KW-1185">Reference proteome</keyword>
<dbReference type="FunFam" id="3.10.50.10:FF:000002">
    <property type="entry name" value="Chitinase domain-containing protein 1"/>
    <property type="match status" value="1"/>
</dbReference>
<organism evidence="11 12">
    <name type="scientific">Apium graveolens</name>
    <name type="common">Celery</name>
    <dbReference type="NCBI Taxonomy" id="4045"/>
    <lineage>
        <taxon>Eukaryota</taxon>
        <taxon>Viridiplantae</taxon>
        <taxon>Streptophyta</taxon>
        <taxon>Embryophyta</taxon>
        <taxon>Tracheophyta</taxon>
        <taxon>Spermatophyta</taxon>
        <taxon>Magnoliopsida</taxon>
        <taxon>eudicotyledons</taxon>
        <taxon>Gunneridae</taxon>
        <taxon>Pentapetalae</taxon>
        <taxon>asterids</taxon>
        <taxon>campanulids</taxon>
        <taxon>Apiales</taxon>
        <taxon>Apiaceae</taxon>
        <taxon>Apioideae</taxon>
        <taxon>apioid superclade</taxon>
        <taxon>Apieae</taxon>
        <taxon>Apium</taxon>
    </lineage>
</organism>
<dbReference type="PANTHER" id="PTHR46066:SF2">
    <property type="entry name" value="CHITINASE DOMAIN-CONTAINING PROTEIN 1"/>
    <property type="match status" value="1"/>
</dbReference>
<dbReference type="InterPro" id="IPR011583">
    <property type="entry name" value="Chitinase_II/V-like_cat"/>
</dbReference>
<keyword evidence="9" id="KW-0472">Membrane</keyword>
<keyword evidence="9" id="KW-0812">Transmembrane</keyword>
<comment type="similarity">
    <text evidence="3">Belongs to the glycosyl hydrolase 18 family.</text>
</comment>
<keyword evidence="5" id="KW-0732">Signal</keyword>
<evidence type="ECO:0000256" key="8">
    <source>
        <dbReference type="SAM" id="MobiDB-lite"/>
    </source>
</evidence>
<evidence type="ECO:0000256" key="4">
    <source>
        <dbReference type="ARBA" id="ARBA00022525"/>
    </source>
</evidence>
<dbReference type="PANTHER" id="PTHR46066">
    <property type="entry name" value="CHITINASE DOMAIN-CONTAINING PROTEIN 1 FAMILY MEMBER"/>
    <property type="match status" value="1"/>
</dbReference>
<protein>
    <recommendedName>
        <fullName evidence="7">Chitinase domain-containing protein 1</fullName>
    </recommendedName>
</protein>
<evidence type="ECO:0000256" key="1">
    <source>
        <dbReference type="ARBA" id="ARBA00004371"/>
    </source>
</evidence>
<dbReference type="CDD" id="cd02876">
    <property type="entry name" value="GH18_SI-CLP"/>
    <property type="match status" value="1"/>
</dbReference>
<evidence type="ECO:0000259" key="10">
    <source>
        <dbReference type="PROSITE" id="PS51910"/>
    </source>
</evidence>
<comment type="caution">
    <text evidence="11">The sequence shown here is derived from an EMBL/GenBank/DDBJ whole genome shotgun (WGS) entry which is preliminary data.</text>
</comment>
<proteinExistence type="inferred from homology"/>
<evidence type="ECO:0000256" key="5">
    <source>
        <dbReference type="ARBA" id="ARBA00022729"/>
    </source>
</evidence>
<gene>
    <name evidence="11" type="ORF">AG4045_002452</name>
</gene>
<feature type="region of interest" description="Disordered" evidence="8">
    <location>
        <begin position="1"/>
        <end position="39"/>
    </location>
</feature>
<dbReference type="InterPro" id="IPR029070">
    <property type="entry name" value="Chitinase_insertion_sf"/>
</dbReference>
<dbReference type="InterPro" id="IPR017853">
    <property type="entry name" value="GH"/>
</dbReference>
<dbReference type="GO" id="GO:0008061">
    <property type="term" value="F:chitin binding"/>
    <property type="evidence" value="ECO:0007669"/>
    <property type="project" value="InterPro"/>
</dbReference>
<accession>A0A6L5B6W2</accession>
<evidence type="ECO:0000256" key="9">
    <source>
        <dbReference type="SAM" id="Phobius"/>
    </source>
</evidence>
<feature type="domain" description="GH18" evidence="10">
    <location>
        <begin position="108"/>
        <end position="436"/>
    </location>
</feature>
<name>A0A6L5B6W2_APIGR</name>
<evidence type="ECO:0000256" key="6">
    <source>
        <dbReference type="ARBA" id="ARBA00023228"/>
    </source>
</evidence>
<dbReference type="GO" id="GO:0005975">
    <property type="term" value="P:carbohydrate metabolic process"/>
    <property type="evidence" value="ECO:0007669"/>
    <property type="project" value="InterPro"/>
</dbReference>
<dbReference type="GO" id="GO:0070492">
    <property type="term" value="F:oligosaccharide binding"/>
    <property type="evidence" value="ECO:0007669"/>
    <property type="project" value="TreeGrafter"/>
</dbReference>
<dbReference type="SMART" id="SM00636">
    <property type="entry name" value="Glyco_18"/>
    <property type="match status" value="1"/>
</dbReference>
<evidence type="ECO:0000256" key="7">
    <source>
        <dbReference type="ARBA" id="ARBA00040976"/>
    </source>
</evidence>
<evidence type="ECO:0000256" key="3">
    <source>
        <dbReference type="ARBA" id="ARBA00009336"/>
    </source>
</evidence>
<dbReference type="AlphaFoldDB" id="A0A6L5B6W2"/>
<dbReference type="GO" id="GO:0012505">
    <property type="term" value="C:endomembrane system"/>
    <property type="evidence" value="ECO:0007669"/>
    <property type="project" value="TreeGrafter"/>
</dbReference>